<gene>
    <name evidence="3" type="ORF">PSEHALCIP103_02007</name>
</gene>
<dbReference type="EMBL" id="CAMAPB010000026">
    <property type="protein sequence ID" value="CAH9059164.1"/>
    <property type="molecule type" value="Genomic_DNA"/>
</dbReference>
<dbReference type="InterPro" id="IPR018035">
    <property type="entry name" value="Flagellar_FliH/T3SS_HrpE"/>
</dbReference>
<sequence length="210" mass="24154">MSQAFRFPTLNKNEQHQTLQERLDAAQRVGLQQGYEEGLAQGAADKQSELEQQMEQQIELRVAERLEAQKTQLIERFNTLFDKANNELLNFNDEFKQDLALMISKLAEHVIDCELKVRPEIRSQLIEKAITLLSNRDVVTKVMISGADRHCFNDARLAEFSVPVYFDEALISGDVELVAEQQTHRFSFSERLQSLLDEVIPEILKAQPHD</sequence>
<reference evidence="3" key="1">
    <citation type="submission" date="2022-07" db="EMBL/GenBank/DDBJ databases">
        <authorList>
            <person name="Criscuolo A."/>
        </authorList>
    </citation>
    <scope>NUCLEOTIDE SEQUENCE</scope>
    <source>
        <strain evidence="3">CIP103197</strain>
    </source>
</reference>
<keyword evidence="4" id="KW-1185">Reference proteome</keyword>
<name>A0A9W4VRB0_PSEHA</name>
<dbReference type="AlphaFoldDB" id="A0A9W4VRB0"/>
<accession>A0A9W4VRB0</accession>
<organism evidence="3 4">
    <name type="scientific">Pseudoalteromonas haloplanktis</name>
    <name type="common">Alteromonas haloplanktis</name>
    <dbReference type="NCBI Taxonomy" id="228"/>
    <lineage>
        <taxon>Bacteria</taxon>
        <taxon>Pseudomonadati</taxon>
        <taxon>Pseudomonadota</taxon>
        <taxon>Gammaproteobacteria</taxon>
        <taxon>Alteromonadales</taxon>
        <taxon>Pseudoalteromonadaceae</taxon>
        <taxon>Pseudoalteromonas</taxon>
    </lineage>
</organism>
<dbReference type="Pfam" id="PF02108">
    <property type="entry name" value="FliH"/>
    <property type="match status" value="1"/>
</dbReference>
<feature type="coiled-coil region" evidence="1">
    <location>
        <begin position="63"/>
        <end position="94"/>
    </location>
</feature>
<comment type="caution">
    <text evidence="3">The sequence shown here is derived from an EMBL/GenBank/DDBJ whole genome shotgun (WGS) entry which is preliminary data.</text>
</comment>
<proteinExistence type="predicted"/>
<protein>
    <recommendedName>
        <fullName evidence="2">Flagellar assembly protein FliH/Type III secretion system HrpE domain-containing protein</fullName>
    </recommendedName>
</protein>
<evidence type="ECO:0000259" key="2">
    <source>
        <dbReference type="Pfam" id="PF02108"/>
    </source>
</evidence>
<evidence type="ECO:0000313" key="3">
    <source>
        <dbReference type="EMBL" id="CAH9059164.1"/>
    </source>
</evidence>
<dbReference type="Proteomes" id="UP001152447">
    <property type="component" value="Unassembled WGS sequence"/>
</dbReference>
<evidence type="ECO:0000256" key="1">
    <source>
        <dbReference type="SAM" id="Coils"/>
    </source>
</evidence>
<feature type="domain" description="Flagellar assembly protein FliH/Type III secretion system HrpE" evidence="2">
    <location>
        <begin position="72"/>
        <end position="193"/>
    </location>
</feature>
<evidence type="ECO:0000313" key="4">
    <source>
        <dbReference type="Proteomes" id="UP001152447"/>
    </source>
</evidence>
<keyword evidence="1" id="KW-0175">Coiled coil</keyword>
<dbReference type="RefSeq" id="WP_076921419.1">
    <property type="nucleotide sequence ID" value="NZ_CAMAPB010000026.1"/>
</dbReference>